<evidence type="ECO:0000259" key="9">
    <source>
        <dbReference type="Pfam" id="PF00892"/>
    </source>
</evidence>
<feature type="transmembrane region" description="Helical" evidence="8">
    <location>
        <begin position="34"/>
        <end position="54"/>
    </location>
</feature>
<evidence type="ECO:0000313" key="11">
    <source>
        <dbReference type="Proteomes" id="UP000035540"/>
    </source>
</evidence>
<dbReference type="KEGG" id="cted:CTEST_08830"/>
<keyword evidence="11" id="KW-1185">Reference proteome</keyword>
<feature type="domain" description="EamA" evidence="9">
    <location>
        <begin position="2"/>
        <end position="131"/>
    </location>
</feature>
<feature type="transmembrane region" description="Helical" evidence="8">
    <location>
        <begin position="61"/>
        <end position="80"/>
    </location>
</feature>
<evidence type="ECO:0000256" key="1">
    <source>
        <dbReference type="ARBA" id="ARBA00004651"/>
    </source>
</evidence>
<organism evidence="10 11">
    <name type="scientific">Corynebacterium testudinoris</name>
    <dbReference type="NCBI Taxonomy" id="136857"/>
    <lineage>
        <taxon>Bacteria</taxon>
        <taxon>Bacillati</taxon>
        <taxon>Actinomycetota</taxon>
        <taxon>Actinomycetes</taxon>
        <taxon>Mycobacteriales</taxon>
        <taxon>Corynebacteriaceae</taxon>
        <taxon>Corynebacterium</taxon>
    </lineage>
</organism>
<evidence type="ECO:0000256" key="4">
    <source>
        <dbReference type="ARBA" id="ARBA00022475"/>
    </source>
</evidence>
<keyword evidence="3" id="KW-0813">Transport</keyword>
<keyword evidence="7 8" id="KW-0472">Membrane</keyword>
<protein>
    <submittedName>
        <fullName evidence="10">RarD protein</fullName>
    </submittedName>
</protein>
<dbReference type="OrthoDB" id="369870at2"/>
<feature type="transmembrane region" description="Helical" evidence="8">
    <location>
        <begin position="140"/>
        <end position="156"/>
    </location>
</feature>
<dbReference type="STRING" id="136857.CTEST_08830"/>
<dbReference type="AlphaFoldDB" id="A0A0G3H745"/>
<dbReference type="NCBIfam" id="TIGR00688">
    <property type="entry name" value="rarD"/>
    <property type="match status" value="1"/>
</dbReference>
<feature type="transmembrane region" description="Helical" evidence="8">
    <location>
        <begin position="226"/>
        <end position="247"/>
    </location>
</feature>
<feature type="transmembrane region" description="Helical" evidence="8">
    <location>
        <begin position="117"/>
        <end position="134"/>
    </location>
</feature>
<proteinExistence type="inferred from homology"/>
<dbReference type="PATRIC" id="fig|136857.5.peg.1755"/>
<dbReference type="PANTHER" id="PTHR22911:SF137">
    <property type="entry name" value="SOLUTE CARRIER FAMILY 35 MEMBER G2-RELATED"/>
    <property type="match status" value="1"/>
</dbReference>
<name>A0A0G3H745_9CORY</name>
<feature type="transmembrane region" description="Helical" evidence="8">
    <location>
        <begin position="259"/>
        <end position="277"/>
    </location>
</feature>
<keyword evidence="4" id="KW-1003">Cell membrane</keyword>
<evidence type="ECO:0000256" key="2">
    <source>
        <dbReference type="ARBA" id="ARBA00007362"/>
    </source>
</evidence>
<comment type="similarity">
    <text evidence="2">Belongs to the EamA transporter family.</text>
</comment>
<evidence type="ECO:0000256" key="5">
    <source>
        <dbReference type="ARBA" id="ARBA00022692"/>
    </source>
</evidence>
<dbReference type="SUPFAM" id="SSF103481">
    <property type="entry name" value="Multidrug resistance efflux transporter EmrE"/>
    <property type="match status" value="2"/>
</dbReference>
<accession>A0A0G3H745</accession>
<evidence type="ECO:0000256" key="7">
    <source>
        <dbReference type="ARBA" id="ARBA00023136"/>
    </source>
</evidence>
<dbReference type="PANTHER" id="PTHR22911">
    <property type="entry name" value="ACYL-MALONYL CONDENSING ENZYME-RELATED"/>
    <property type="match status" value="1"/>
</dbReference>
<comment type="subcellular location">
    <subcellularLocation>
        <location evidence="1">Cell membrane</location>
        <topology evidence="1">Multi-pass membrane protein</topology>
    </subcellularLocation>
</comment>
<reference evidence="11" key="2">
    <citation type="submission" date="2015-05" db="EMBL/GenBank/DDBJ databases">
        <title>Complete genome sequence of Corynebacterium testudinoris DSM 44614, recovered from necrotic lesions in the mouth of a tortoise.</title>
        <authorList>
            <person name="Ruckert C."/>
            <person name="Albersmeier A."/>
            <person name="Winkler A."/>
            <person name="Tauch A."/>
        </authorList>
    </citation>
    <scope>NUCLEOTIDE SEQUENCE [LARGE SCALE GENOMIC DNA]</scope>
    <source>
        <strain evidence="11">DSM 44614</strain>
    </source>
</reference>
<sequence length="290" mass="31489">MIYGLLAYLLWGLFPAFFPLLLPAGPVEILSHRIVWTAVTMIVVLTALKGWGALRRASRTTWLLLVAAGLLISVNWGIYVVAVNSDHVADAALGYFINPLVSVLLGVVFLGERLSRLQTMSVAIAAVGVIQLTFLSGQAPMLALGLAFSFGFYGLVKKQVQVPPTASLTAESLVMAPLAIGYLVWLTAVGRSTFLSEGPSHTALLIISGLVTTVPLLLFGMASKRIPLATLGMIQYLTPTMQMLWALFVTQEFLSTGRWIGFIIIWFAVAIYLIDLARKARQRSAARKRA</sequence>
<evidence type="ECO:0000256" key="6">
    <source>
        <dbReference type="ARBA" id="ARBA00022989"/>
    </source>
</evidence>
<evidence type="ECO:0000256" key="8">
    <source>
        <dbReference type="SAM" id="Phobius"/>
    </source>
</evidence>
<evidence type="ECO:0000256" key="3">
    <source>
        <dbReference type="ARBA" id="ARBA00022448"/>
    </source>
</evidence>
<dbReference type="Pfam" id="PF00892">
    <property type="entry name" value="EamA"/>
    <property type="match status" value="2"/>
</dbReference>
<dbReference type="Proteomes" id="UP000035540">
    <property type="component" value="Chromosome"/>
</dbReference>
<dbReference type="InterPro" id="IPR037185">
    <property type="entry name" value="EmrE-like"/>
</dbReference>
<feature type="transmembrane region" description="Helical" evidence="8">
    <location>
        <begin position="168"/>
        <end position="188"/>
    </location>
</feature>
<feature type="transmembrane region" description="Helical" evidence="8">
    <location>
        <begin position="92"/>
        <end position="110"/>
    </location>
</feature>
<gene>
    <name evidence="10" type="ORF">CTEST_08830</name>
</gene>
<evidence type="ECO:0000313" key="10">
    <source>
        <dbReference type="EMBL" id="AKK09196.1"/>
    </source>
</evidence>
<feature type="transmembrane region" description="Helical" evidence="8">
    <location>
        <begin position="200"/>
        <end position="219"/>
    </location>
</feature>
<reference evidence="10 11" key="1">
    <citation type="journal article" date="2015" name="Genome Announc.">
        <title>Complete Genome Sequence of the Type Strain Corynebacterium testudinoris DSM 44614, Recovered from Necrotic Lesions in the Mouth of a Tortoise.</title>
        <authorList>
            <person name="Ruckert C."/>
            <person name="Kriete M."/>
            <person name="Jaenicke S."/>
            <person name="Winkler A."/>
            <person name="Tauch A."/>
        </authorList>
    </citation>
    <scope>NUCLEOTIDE SEQUENCE [LARGE SCALE GENOMIC DNA]</scope>
    <source>
        <strain evidence="10 11">DSM 44614</strain>
    </source>
</reference>
<dbReference type="InterPro" id="IPR004626">
    <property type="entry name" value="RarD"/>
</dbReference>
<feature type="domain" description="EamA" evidence="9">
    <location>
        <begin position="141"/>
        <end position="272"/>
    </location>
</feature>
<keyword evidence="5 8" id="KW-0812">Transmembrane</keyword>
<dbReference type="RefSeq" id="WP_047253416.1">
    <property type="nucleotide sequence ID" value="NZ_CP011545.1"/>
</dbReference>
<dbReference type="EMBL" id="CP011545">
    <property type="protein sequence ID" value="AKK09196.1"/>
    <property type="molecule type" value="Genomic_DNA"/>
</dbReference>
<dbReference type="GO" id="GO:0005886">
    <property type="term" value="C:plasma membrane"/>
    <property type="evidence" value="ECO:0007669"/>
    <property type="project" value="UniProtKB-SubCell"/>
</dbReference>
<keyword evidence="6 8" id="KW-1133">Transmembrane helix</keyword>
<dbReference type="InterPro" id="IPR000620">
    <property type="entry name" value="EamA_dom"/>
</dbReference>